<feature type="domain" description="Protein kinase" evidence="6">
    <location>
        <begin position="109"/>
        <end position="370"/>
    </location>
</feature>
<keyword evidence="2 3" id="KW-0067">ATP-binding</keyword>
<dbReference type="GO" id="GO:0045719">
    <property type="term" value="P:negative regulation of glycogen biosynthetic process"/>
    <property type="evidence" value="ECO:0007669"/>
    <property type="project" value="TreeGrafter"/>
</dbReference>
<keyword evidence="4" id="KW-0808">Transferase</keyword>
<accession>A0A367KFG2</accession>
<dbReference type="PANTHER" id="PTHR24346">
    <property type="entry name" value="MAP/MICROTUBULE AFFINITY-REGULATING KINASE"/>
    <property type="match status" value="1"/>
</dbReference>
<reference evidence="7 8" key="1">
    <citation type="journal article" date="2018" name="G3 (Bethesda)">
        <title>Phylogenetic and Phylogenomic Definition of Rhizopus Species.</title>
        <authorList>
            <person name="Gryganskyi A.P."/>
            <person name="Golan J."/>
            <person name="Dolatabadi S."/>
            <person name="Mondo S."/>
            <person name="Robb S."/>
            <person name="Idnurm A."/>
            <person name="Muszewska A."/>
            <person name="Steczkiewicz K."/>
            <person name="Masonjones S."/>
            <person name="Liao H.L."/>
            <person name="Gajdeczka M.T."/>
            <person name="Anike F."/>
            <person name="Vuek A."/>
            <person name="Anishchenko I.M."/>
            <person name="Voigt K."/>
            <person name="de Hoog G.S."/>
            <person name="Smith M.E."/>
            <person name="Heitman J."/>
            <person name="Vilgalys R."/>
            <person name="Stajich J.E."/>
        </authorList>
    </citation>
    <scope>NUCLEOTIDE SEQUENCE [LARGE SCALE GENOMIC DNA]</scope>
    <source>
        <strain evidence="7 8">CBS 357.93</strain>
    </source>
</reference>
<name>A0A367KFG2_RHIAZ</name>
<evidence type="ECO:0000313" key="7">
    <source>
        <dbReference type="EMBL" id="RCI00964.1"/>
    </source>
</evidence>
<dbReference type="Pfam" id="PF00069">
    <property type="entry name" value="Pkinase"/>
    <property type="match status" value="1"/>
</dbReference>
<keyword evidence="4" id="KW-0723">Serine/threonine-protein kinase</keyword>
<dbReference type="PANTHER" id="PTHR24346:SF51">
    <property type="entry name" value="PAS DOMAIN-CONTAINING SERINE_THREONINE-PROTEIN KINASE"/>
    <property type="match status" value="1"/>
</dbReference>
<gene>
    <name evidence="7" type="ORF">CU097_014849</name>
</gene>
<dbReference type="GO" id="GO:0005524">
    <property type="term" value="F:ATP binding"/>
    <property type="evidence" value="ECO:0007669"/>
    <property type="project" value="UniProtKB-UniRule"/>
</dbReference>
<sequence length="390" mass="44700">MLKNNAPKASSNMTLGEKKDSTIQGISSPPIHVSPKDILNEITTLVARNRRKKMVVSSLMQLFRKTRKDTIGFDDDQIDQKLIYEQLQKADLSREFLLNLDILFETSGKYNKETLGRGGGGSVKAIRMFGIQKPYAVKRFRKRKQGESKERYFEKIYKEFRIGRLCCHDNVIQVLDLIEIGQTLYQIMEYIPYSLHASITSGKMTTEEINCCWRQLLYGLQYLHSIGIAHRDIKMDNLVIDEKGVVKLVDFGCAVPFKIPKKPNVYMSSGVSGSNPYIPPEQFANAYYNPCQGDIWSSAIVYVTMVTHKFPWIVARPEEDLSYARYLRENGKHVFVKALADNSKSIILKMLRPDPEKRCTLKDVMKDSWVCSVDICTRHKQASSHTHNLL</sequence>
<organism evidence="7 8">
    <name type="scientific">Rhizopus azygosporus</name>
    <name type="common">Rhizopus microsporus var. azygosporus</name>
    <dbReference type="NCBI Taxonomy" id="86630"/>
    <lineage>
        <taxon>Eukaryota</taxon>
        <taxon>Fungi</taxon>
        <taxon>Fungi incertae sedis</taxon>
        <taxon>Mucoromycota</taxon>
        <taxon>Mucoromycotina</taxon>
        <taxon>Mucoromycetes</taxon>
        <taxon>Mucorales</taxon>
        <taxon>Mucorineae</taxon>
        <taxon>Rhizopodaceae</taxon>
        <taxon>Rhizopus</taxon>
    </lineage>
</organism>
<dbReference type="InterPro" id="IPR017441">
    <property type="entry name" value="Protein_kinase_ATP_BS"/>
</dbReference>
<keyword evidence="8" id="KW-1185">Reference proteome</keyword>
<dbReference type="InterPro" id="IPR000719">
    <property type="entry name" value="Prot_kinase_dom"/>
</dbReference>
<dbReference type="PROSITE" id="PS00107">
    <property type="entry name" value="PROTEIN_KINASE_ATP"/>
    <property type="match status" value="1"/>
</dbReference>
<dbReference type="PROSITE" id="PS00108">
    <property type="entry name" value="PROTEIN_KINASE_ST"/>
    <property type="match status" value="1"/>
</dbReference>
<dbReference type="SUPFAM" id="SSF56112">
    <property type="entry name" value="Protein kinase-like (PK-like)"/>
    <property type="match status" value="1"/>
</dbReference>
<feature type="region of interest" description="Disordered" evidence="5">
    <location>
        <begin position="1"/>
        <end position="29"/>
    </location>
</feature>
<evidence type="ECO:0000256" key="5">
    <source>
        <dbReference type="SAM" id="MobiDB-lite"/>
    </source>
</evidence>
<protein>
    <recommendedName>
        <fullName evidence="6">Protein kinase domain-containing protein</fullName>
    </recommendedName>
</protein>
<proteinExistence type="inferred from homology"/>
<dbReference type="EMBL" id="PJQL01000031">
    <property type="protein sequence ID" value="RCI00964.1"/>
    <property type="molecule type" value="Genomic_DNA"/>
</dbReference>
<dbReference type="GO" id="GO:0005634">
    <property type="term" value="C:nucleus"/>
    <property type="evidence" value="ECO:0007669"/>
    <property type="project" value="TreeGrafter"/>
</dbReference>
<evidence type="ECO:0000256" key="1">
    <source>
        <dbReference type="ARBA" id="ARBA00022741"/>
    </source>
</evidence>
<dbReference type="Proteomes" id="UP000252139">
    <property type="component" value="Unassembled WGS sequence"/>
</dbReference>
<evidence type="ECO:0000256" key="4">
    <source>
        <dbReference type="RuleBase" id="RU000304"/>
    </source>
</evidence>
<dbReference type="STRING" id="86630.A0A367KFG2"/>
<evidence type="ECO:0000259" key="6">
    <source>
        <dbReference type="PROSITE" id="PS50011"/>
    </source>
</evidence>
<evidence type="ECO:0000313" key="8">
    <source>
        <dbReference type="Proteomes" id="UP000252139"/>
    </source>
</evidence>
<dbReference type="InterPro" id="IPR011009">
    <property type="entry name" value="Kinase-like_dom_sf"/>
</dbReference>
<dbReference type="GO" id="GO:0005829">
    <property type="term" value="C:cytosol"/>
    <property type="evidence" value="ECO:0007669"/>
    <property type="project" value="TreeGrafter"/>
</dbReference>
<dbReference type="InterPro" id="IPR008271">
    <property type="entry name" value="Ser/Thr_kinase_AS"/>
</dbReference>
<keyword evidence="1 3" id="KW-0547">Nucleotide-binding</keyword>
<comment type="similarity">
    <text evidence="4">Belongs to the protein kinase superfamily.</text>
</comment>
<dbReference type="SMART" id="SM00220">
    <property type="entry name" value="S_TKc"/>
    <property type="match status" value="1"/>
</dbReference>
<dbReference type="GO" id="GO:0035556">
    <property type="term" value="P:intracellular signal transduction"/>
    <property type="evidence" value="ECO:0007669"/>
    <property type="project" value="TreeGrafter"/>
</dbReference>
<dbReference type="GO" id="GO:0004674">
    <property type="term" value="F:protein serine/threonine kinase activity"/>
    <property type="evidence" value="ECO:0007669"/>
    <property type="project" value="UniProtKB-KW"/>
</dbReference>
<evidence type="ECO:0000256" key="3">
    <source>
        <dbReference type="PROSITE-ProRule" id="PRU10141"/>
    </source>
</evidence>
<keyword evidence="4" id="KW-0418">Kinase</keyword>
<feature type="binding site" evidence="3">
    <location>
        <position position="138"/>
    </location>
    <ligand>
        <name>ATP</name>
        <dbReference type="ChEBI" id="CHEBI:30616"/>
    </ligand>
</feature>
<comment type="caution">
    <text evidence="7">The sequence shown here is derived from an EMBL/GenBank/DDBJ whole genome shotgun (WGS) entry which is preliminary data.</text>
</comment>
<dbReference type="PROSITE" id="PS50011">
    <property type="entry name" value="PROTEIN_KINASE_DOM"/>
    <property type="match status" value="1"/>
</dbReference>
<dbReference type="Gene3D" id="1.10.510.10">
    <property type="entry name" value="Transferase(Phosphotransferase) domain 1"/>
    <property type="match status" value="1"/>
</dbReference>
<evidence type="ECO:0000256" key="2">
    <source>
        <dbReference type="ARBA" id="ARBA00022840"/>
    </source>
</evidence>
<dbReference type="OrthoDB" id="6513151at2759"/>
<dbReference type="AlphaFoldDB" id="A0A367KFG2"/>